<gene>
    <name evidence="3" type="ORF">ILEXP_LOCUS35673</name>
</gene>
<dbReference type="Pfam" id="PF00300">
    <property type="entry name" value="His_Phos_1"/>
    <property type="match status" value="1"/>
</dbReference>
<dbReference type="SMART" id="SM00855">
    <property type="entry name" value="PGAM"/>
    <property type="match status" value="1"/>
</dbReference>
<comment type="similarity">
    <text evidence="1">Belongs to the phosphoglycerate mutase family.</text>
</comment>
<dbReference type="Proteomes" id="UP001642360">
    <property type="component" value="Unassembled WGS sequence"/>
</dbReference>
<evidence type="ECO:0000256" key="2">
    <source>
        <dbReference type="PIRSR" id="PIRSR613078-2"/>
    </source>
</evidence>
<dbReference type="PANTHER" id="PTHR48100">
    <property type="entry name" value="BROAD-SPECIFICITY PHOSPHATASE YOR283W-RELATED"/>
    <property type="match status" value="1"/>
</dbReference>
<sequence length="175" mass="19543">MLIKTGENFKNPFSFLFYRSPAKQTDLEAKELSRFKGQFSFSEVLKNSQEAIHLLRSAQSSMTDSRSSTIDVEPDHDIGGESNVFKPDYAEIIVICHGETIWNAEGRLQGHLDVDLNKVGRQQANAVAVQLSTGPKISAVYSSDLKRAYETAELIAINCGELEVRREWQGPQGHN</sequence>
<proteinExistence type="inferred from homology"/>
<evidence type="ECO:0000313" key="4">
    <source>
        <dbReference type="Proteomes" id="UP001642360"/>
    </source>
</evidence>
<name>A0ABC8TGQ3_9AQUA</name>
<dbReference type="EMBL" id="CAUOFW020004613">
    <property type="protein sequence ID" value="CAK9166453.1"/>
    <property type="molecule type" value="Genomic_DNA"/>
</dbReference>
<dbReference type="CDD" id="cd07067">
    <property type="entry name" value="HP_PGM_like"/>
    <property type="match status" value="1"/>
</dbReference>
<evidence type="ECO:0008006" key="5">
    <source>
        <dbReference type="Google" id="ProtNLM"/>
    </source>
</evidence>
<feature type="binding site" evidence="2">
    <location>
        <position position="147"/>
    </location>
    <ligand>
        <name>substrate</name>
    </ligand>
</feature>
<evidence type="ECO:0000256" key="1">
    <source>
        <dbReference type="ARBA" id="ARBA00038362"/>
    </source>
</evidence>
<organism evidence="3 4">
    <name type="scientific">Ilex paraguariensis</name>
    <name type="common">yerba mate</name>
    <dbReference type="NCBI Taxonomy" id="185542"/>
    <lineage>
        <taxon>Eukaryota</taxon>
        <taxon>Viridiplantae</taxon>
        <taxon>Streptophyta</taxon>
        <taxon>Embryophyta</taxon>
        <taxon>Tracheophyta</taxon>
        <taxon>Spermatophyta</taxon>
        <taxon>Magnoliopsida</taxon>
        <taxon>eudicotyledons</taxon>
        <taxon>Gunneridae</taxon>
        <taxon>Pentapetalae</taxon>
        <taxon>asterids</taxon>
        <taxon>campanulids</taxon>
        <taxon>Aquifoliales</taxon>
        <taxon>Aquifoliaceae</taxon>
        <taxon>Ilex</taxon>
    </lineage>
</organism>
<dbReference type="InterPro" id="IPR050275">
    <property type="entry name" value="PGM_Phosphatase"/>
</dbReference>
<dbReference type="AlphaFoldDB" id="A0ABC8TGQ3"/>
<comment type="caution">
    <text evidence="3">The sequence shown here is derived from an EMBL/GenBank/DDBJ whole genome shotgun (WGS) entry which is preliminary data.</text>
</comment>
<evidence type="ECO:0000313" key="3">
    <source>
        <dbReference type="EMBL" id="CAK9166453.1"/>
    </source>
</evidence>
<reference evidence="3 4" key="1">
    <citation type="submission" date="2024-02" db="EMBL/GenBank/DDBJ databases">
        <authorList>
            <person name="Vignale AGUSTIN F."/>
            <person name="Sosa J E."/>
            <person name="Modenutti C."/>
        </authorList>
    </citation>
    <scope>NUCLEOTIDE SEQUENCE [LARGE SCALE GENOMIC DNA]</scope>
</reference>
<protein>
    <recommendedName>
        <fullName evidence="5">Phosphoglycerate mutase</fullName>
    </recommendedName>
</protein>
<accession>A0ABC8TGQ3</accession>
<dbReference type="SUPFAM" id="SSF53254">
    <property type="entry name" value="Phosphoglycerate mutase-like"/>
    <property type="match status" value="1"/>
</dbReference>
<keyword evidence="4" id="KW-1185">Reference proteome</keyword>
<dbReference type="InterPro" id="IPR013078">
    <property type="entry name" value="His_Pase_superF_clade-1"/>
</dbReference>
<dbReference type="InterPro" id="IPR029033">
    <property type="entry name" value="His_PPase_superfam"/>
</dbReference>
<dbReference type="Gene3D" id="3.40.50.1240">
    <property type="entry name" value="Phosphoglycerate mutase-like"/>
    <property type="match status" value="1"/>
</dbReference>
<dbReference type="PANTHER" id="PTHR48100:SF34">
    <property type="entry name" value="PHOSPHOGLYCERATE MUTASE-LIKE PROTEIN 4"/>
    <property type="match status" value="1"/>
</dbReference>